<dbReference type="Gene3D" id="1.10.3730.20">
    <property type="match status" value="1"/>
</dbReference>
<dbReference type="GO" id="GO:0022857">
    <property type="term" value="F:transmembrane transporter activity"/>
    <property type="evidence" value="ECO:0007669"/>
    <property type="project" value="InterPro"/>
</dbReference>
<sequence length="116" mass="12592">MQVFLLWVANTVLDAGGQLAFKRAAIEPGAADGWARWRHMLARPWIWLGVACFAGEFLVWLAFLSVVPLAQGVLLGMVSIVVVMLGGRWLFHEHFTRLRLLGIGLIAAGVAVVGLG</sequence>
<evidence type="ECO:0000256" key="9">
    <source>
        <dbReference type="ARBA" id="ARBA00023098"/>
    </source>
</evidence>
<evidence type="ECO:0000256" key="10">
    <source>
        <dbReference type="ARBA" id="ARBA00023136"/>
    </source>
</evidence>
<gene>
    <name evidence="13" type="ORF">DFR45_10134</name>
</gene>
<feature type="transmembrane region" description="Helical" evidence="11">
    <location>
        <begin position="98"/>
        <end position="115"/>
    </location>
</feature>
<evidence type="ECO:0000256" key="4">
    <source>
        <dbReference type="ARBA" id="ARBA00022519"/>
    </source>
</evidence>
<keyword evidence="3" id="KW-0444">Lipid biosynthesis</keyword>
<keyword evidence="4" id="KW-0997">Cell inner membrane</keyword>
<comment type="subcellular location">
    <subcellularLocation>
        <location evidence="1">Cell membrane</location>
        <topology evidence="1">Multi-pass membrane protein</topology>
    </subcellularLocation>
</comment>
<dbReference type="EMBL" id="QPJU01000001">
    <property type="protein sequence ID" value="RCX11513.1"/>
    <property type="molecule type" value="Genomic_DNA"/>
</dbReference>
<feature type="transmembrane region" description="Helical" evidence="11">
    <location>
        <begin position="69"/>
        <end position="91"/>
    </location>
</feature>
<evidence type="ECO:0000256" key="5">
    <source>
        <dbReference type="ARBA" id="ARBA00022556"/>
    </source>
</evidence>
<dbReference type="Proteomes" id="UP000252174">
    <property type="component" value="Unassembled WGS sequence"/>
</dbReference>
<keyword evidence="8 11" id="KW-1133">Transmembrane helix</keyword>
<dbReference type="InterPro" id="IPR000390">
    <property type="entry name" value="Small_drug/metabolite_transptr"/>
</dbReference>
<dbReference type="SUPFAM" id="SSF103481">
    <property type="entry name" value="Multidrug resistance efflux transporter EmrE"/>
    <property type="match status" value="1"/>
</dbReference>
<evidence type="ECO:0000256" key="6">
    <source>
        <dbReference type="ARBA" id="ARBA00022692"/>
    </source>
</evidence>
<evidence type="ECO:0000259" key="12">
    <source>
        <dbReference type="Pfam" id="PF00892"/>
    </source>
</evidence>
<protein>
    <submittedName>
        <fullName evidence="13">EamA-like transporter family protein</fullName>
    </submittedName>
</protein>
<dbReference type="GO" id="GO:0009103">
    <property type="term" value="P:lipopolysaccharide biosynthetic process"/>
    <property type="evidence" value="ECO:0007669"/>
    <property type="project" value="UniProtKB-KW"/>
</dbReference>
<evidence type="ECO:0000256" key="3">
    <source>
        <dbReference type="ARBA" id="ARBA00022516"/>
    </source>
</evidence>
<dbReference type="RefSeq" id="WP_174564667.1">
    <property type="nucleotide sequence ID" value="NZ_QPJU01000001.1"/>
</dbReference>
<keyword evidence="10 11" id="KW-0472">Membrane</keyword>
<comment type="caution">
    <text evidence="13">The sequence shown here is derived from an EMBL/GenBank/DDBJ whole genome shotgun (WGS) entry which is preliminary data.</text>
</comment>
<feature type="domain" description="EamA" evidence="12">
    <location>
        <begin position="45"/>
        <end position="113"/>
    </location>
</feature>
<evidence type="ECO:0000256" key="2">
    <source>
        <dbReference type="ARBA" id="ARBA00022475"/>
    </source>
</evidence>
<keyword evidence="6 11" id="KW-0812">Transmembrane</keyword>
<name>A0A369AR73_9BURK</name>
<reference evidence="13 14" key="1">
    <citation type="submission" date="2018-07" db="EMBL/GenBank/DDBJ databases">
        <title>Genomic Encyclopedia of Type Strains, Phase IV (KMG-IV): sequencing the most valuable type-strain genomes for metagenomic binning, comparative biology and taxonomic classification.</title>
        <authorList>
            <person name="Goeker M."/>
        </authorList>
    </citation>
    <scope>NUCLEOTIDE SEQUENCE [LARGE SCALE GENOMIC DNA]</scope>
    <source>
        <strain evidence="13 14">DSM 100911</strain>
    </source>
</reference>
<evidence type="ECO:0000256" key="1">
    <source>
        <dbReference type="ARBA" id="ARBA00004651"/>
    </source>
</evidence>
<evidence type="ECO:0000313" key="13">
    <source>
        <dbReference type="EMBL" id="RCX11513.1"/>
    </source>
</evidence>
<keyword evidence="5" id="KW-0441">Lipid A biosynthesis</keyword>
<dbReference type="GO" id="GO:0005886">
    <property type="term" value="C:plasma membrane"/>
    <property type="evidence" value="ECO:0007669"/>
    <property type="project" value="UniProtKB-SubCell"/>
</dbReference>
<dbReference type="InterPro" id="IPR000620">
    <property type="entry name" value="EamA_dom"/>
</dbReference>
<keyword evidence="7" id="KW-0448">Lipopolysaccharide biosynthesis</keyword>
<dbReference type="AlphaFoldDB" id="A0A369AR73"/>
<evidence type="ECO:0000313" key="14">
    <source>
        <dbReference type="Proteomes" id="UP000252174"/>
    </source>
</evidence>
<dbReference type="Pfam" id="PF00892">
    <property type="entry name" value="EamA"/>
    <property type="match status" value="1"/>
</dbReference>
<accession>A0A369AR73</accession>
<dbReference type="PANTHER" id="PTHR30561:SF9">
    <property type="entry name" value="4-AMINO-4-DEOXY-L-ARABINOSE-PHOSPHOUNDECAPRENOL FLIPPASE SUBUNIT ARNF-RELATED"/>
    <property type="match status" value="1"/>
</dbReference>
<dbReference type="PANTHER" id="PTHR30561">
    <property type="entry name" value="SMR FAMILY PROTON-DEPENDENT DRUG EFFLUX TRANSPORTER SUGE"/>
    <property type="match status" value="1"/>
</dbReference>
<proteinExistence type="predicted"/>
<dbReference type="GO" id="GO:0009245">
    <property type="term" value="P:lipid A biosynthetic process"/>
    <property type="evidence" value="ECO:0007669"/>
    <property type="project" value="UniProtKB-KW"/>
</dbReference>
<keyword evidence="2" id="KW-1003">Cell membrane</keyword>
<dbReference type="InterPro" id="IPR037185">
    <property type="entry name" value="EmrE-like"/>
</dbReference>
<evidence type="ECO:0000256" key="8">
    <source>
        <dbReference type="ARBA" id="ARBA00022989"/>
    </source>
</evidence>
<evidence type="ECO:0000256" key="11">
    <source>
        <dbReference type="SAM" id="Phobius"/>
    </source>
</evidence>
<organism evidence="13 14">
    <name type="scientific">Extensimonas vulgaris</name>
    <dbReference type="NCBI Taxonomy" id="1031594"/>
    <lineage>
        <taxon>Bacteria</taxon>
        <taxon>Pseudomonadati</taxon>
        <taxon>Pseudomonadota</taxon>
        <taxon>Betaproteobacteria</taxon>
        <taxon>Burkholderiales</taxon>
        <taxon>Comamonadaceae</taxon>
        <taxon>Extensimonas</taxon>
    </lineage>
</organism>
<keyword evidence="9" id="KW-0443">Lipid metabolism</keyword>
<keyword evidence="14" id="KW-1185">Reference proteome</keyword>
<evidence type="ECO:0000256" key="7">
    <source>
        <dbReference type="ARBA" id="ARBA00022985"/>
    </source>
</evidence>
<feature type="transmembrane region" description="Helical" evidence="11">
    <location>
        <begin position="45"/>
        <end position="63"/>
    </location>
</feature>